<dbReference type="GeneTree" id="ENSGT00390000015564"/>
<proteinExistence type="predicted"/>
<dbReference type="InterPro" id="IPR031389">
    <property type="entry name" value="RBIS"/>
</dbReference>
<dbReference type="Pfam" id="PF15679">
    <property type="entry name" value="DUF4665"/>
    <property type="match status" value="1"/>
</dbReference>
<dbReference type="PANTHER" id="PTHR35544:SF4">
    <property type="entry name" value="RIBOSOMAL BIOGENESIS FACTOR"/>
    <property type="match status" value="1"/>
</dbReference>
<feature type="region of interest" description="Disordered" evidence="1">
    <location>
        <begin position="74"/>
        <end position="112"/>
    </location>
</feature>
<reference evidence="2 3" key="1">
    <citation type="submission" date="2018-03" db="EMBL/GenBank/DDBJ databases">
        <title>Finding Nemo's genes: A chromosome-scale reference assembly of the genome of the orange clownfish Amphiprion percula.</title>
        <authorList>
            <person name="Lehmann R."/>
        </authorList>
    </citation>
    <scope>NUCLEOTIDE SEQUENCE</scope>
</reference>
<evidence type="ECO:0000256" key="1">
    <source>
        <dbReference type="SAM" id="MobiDB-lite"/>
    </source>
</evidence>
<dbReference type="PANTHER" id="PTHR35544">
    <property type="entry name" value="RIBOSOMAL BIOGENESIS FACTOR"/>
    <property type="match status" value="1"/>
</dbReference>
<dbReference type="AlphaFoldDB" id="A0A3P8SR05"/>
<protein>
    <submittedName>
        <fullName evidence="2">Ribosomal biogenesis factor</fullName>
    </submittedName>
</protein>
<dbReference type="Ensembl" id="ENSAPET00000015185.1">
    <property type="protein sequence ID" value="ENSAPEP00000014798.1"/>
    <property type="gene ID" value="ENSAPEG00000010551.1"/>
</dbReference>
<name>A0A3P8SR05_AMPPE</name>
<reference evidence="2" key="3">
    <citation type="submission" date="2025-09" db="UniProtKB">
        <authorList>
            <consortium name="Ensembl"/>
        </authorList>
    </citation>
    <scope>IDENTIFICATION</scope>
</reference>
<dbReference type="STRING" id="161767.ENSAPEP00000014798"/>
<evidence type="ECO:0000313" key="2">
    <source>
        <dbReference type="Ensembl" id="ENSAPEP00000014798.1"/>
    </source>
</evidence>
<dbReference type="GO" id="GO:0042254">
    <property type="term" value="P:ribosome biogenesis"/>
    <property type="evidence" value="ECO:0007669"/>
    <property type="project" value="InterPro"/>
</dbReference>
<dbReference type="Proteomes" id="UP000265080">
    <property type="component" value="Chromosome 22"/>
</dbReference>
<sequence length="112" mass="12275">MLLITSVLVLSPGDMAKNKQKAKKQKNVFQVASKHSKSKNKAKPVTTALKHIKAGKKEKVESLNQVFTQVQRDVTSVSKSVAPKPKKQTQVAKEPPKEAVNVDNAAQLFSQL</sequence>
<evidence type="ECO:0000313" key="3">
    <source>
        <dbReference type="Proteomes" id="UP000265080"/>
    </source>
</evidence>
<accession>A0A3P8SR05</accession>
<reference evidence="2" key="2">
    <citation type="submission" date="2025-08" db="UniProtKB">
        <authorList>
            <consortium name="Ensembl"/>
        </authorList>
    </citation>
    <scope>IDENTIFICATION</scope>
</reference>
<keyword evidence="3" id="KW-1185">Reference proteome</keyword>
<organism evidence="2 3">
    <name type="scientific">Amphiprion percula</name>
    <name type="common">Orange clownfish</name>
    <name type="synonym">Lutjanus percula</name>
    <dbReference type="NCBI Taxonomy" id="161767"/>
    <lineage>
        <taxon>Eukaryota</taxon>
        <taxon>Metazoa</taxon>
        <taxon>Chordata</taxon>
        <taxon>Craniata</taxon>
        <taxon>Vertebrata</taxon>
        <taxon>Euteleostomi</taxon>
        <taxon>Actinopterygii</taxon>
        <taxon>Neopterygii</taxon>
        <taxon>Teleostei</taxon>
        <taxon>Neoteleostei</taxon>
        <taxon>Acanthomorphata</taxon>
        <taxon>Ovalentaria</taxon>
        <taxon>Pomacentridae</taxon>
        <taxon>Amphiprion</taxon>
    </lineage>
</organism>
<dbReference type="GO" id="GO:0005730">
    <property type="term" value="C:nucleolus"/>
    <property type="evidence" value="ECO:0007669"/>
    <property type="project" value="TreeGrafter"/>
</dbReference>